<dbReference type="SUPFAM" id="SSF50346">
    <property type="entry name" value="PRC-barrel domain"/>
    <property type="match status" value="1"/>
</dbReference>
<dbReference type="AlphaFoldDB" id="A0A1V3C4Y5"/>
<dbReference type="InterPro" id="IPR011033">
    <property type="entry name" value="PRC_barrel-like_sf"/>
</dbReference>
<organism evidence="2 3">
    <name type="scientific">Nocardiopsis sinuspersici</name>
    <dbReference type="NCBI Taxonomy" id="501010"/>
    <lineage>
        <taxon>Bacteria</taxon>
        <taxon>Bacillati</taxon>
        <taxon>Actinomycetota</taxon>
        <taxon>Actinomycetes</taxon>
        <taxon>Streptosporangiales</taxon>
        <taxon>Nocardiopsidaceae</taxon>
        <taxon>Nocardiopsis</taxon>
    </lineage>
</organism>
<evidence type="ECO:0000259" key="1">
    <source>
        <dbReference type="Pfam" id="PF05239"/>
    </source>
</evidence>
<comment type="caution">
    <text evidence="2">The sequence shown here is derived from an EMBL/GenBank/DDBJ whole genome shotgun (WGS) entry which is preliminary data.</text>
</comment>
<protein>
    <recommendedName>
        <fullName evidence="1">PRC-barrel domain-containing protein</fullName>
    </recommendedName>
</protein>
<feature type="domain" description="PRC-barrel" evidence="1">
    <location>
        <begin position="1"/>
        <end position="40"/>
    </location>
</feature>
<sequence length="110" mass="12323">MSTFQASDLLGRAVVDGSGRRVGTVQDVVVRRDGDAYTVLGLVLGRSALAGRFGYGGPLEPPTPWKRVLGWMRRHERYVDWGDVERLDGEAVVIGVEHESLPRRWHDHED</sequence>
<dbReference type="RefSeq" id="WP_077691881.1">
    <property type="nucleotide sequence ID" value="NZ_MCOK01000001.1"/>
</dbReference>
<name>A0A1V3C4Y5_9ACTN</name>
<dbReference type="Gene3D" id="2.30.30.240">
    <property type="entry name" value="PRC-barrel domain"/>
    <property type="match status" value="1"/>
</dbReference>
<evidence type="ECO:0000313" key="3">
    <source>
        <dbReference type="Proteomes" id="UP000189004"/>
    </source>
</evidence>
<accession>A0A1V3C4Y5</accession>
<dbReference type="OrthoDB" id="3430164at2"/>
<evidence type="ECO:0000313" key="2">
    <source>
        <dbReference type="EMBL" id="OOC55450.1"/>
    </source>
</evidence>
<dbReference type="InterPro" id="IPR027275">
    <property type="entry name" value="PRC-brl_dom"/>
</dbReference>
<dbReference type="STRING" id="501010.NOSIN_17870"/>
<gene>
    <name evidence="2" type="ORF">NOSIN_17870</name>
</gene>
<keyword evidence="3" id="KW-1185">Reference proteome</keyword>
<dbReference type="Proteomes" id="UP000189004">
    <property type="component" value="Unassembled WGS sequence"/>
</dbReference>
<proteinExistence type="predicted"/>
<dbReference type="EMBL" id="MCOK01000001">
    <property type="protein sequence ID" value="OOC55450.1"/>
    <property type="molecule type" value="Genomic_DNA"/>
</dbReference>
<reference evidence="3" key="1">
    <citation type="submission" date="2016-08" db="EMBL/GenBank/DDBJ databases">
        <authorList>
            <person name="Tokovenko B."/>
            <person name="Kalinowski J."/>
        </authorList>
    </citation>
    <scope>NUCLEOTIDE SEQUENCE [LARGE SCALE GENOMIC DNA]</scope>
    <source>
        <strain evidence="3">UTMC102</strain>
    </source>
</reference>
<dbReference type="Pfam" id="PF05239">
    <property type="entry name" value="PRC"/>
    <property type="match status" value="1"/>
</dbReference>